<name>A0A6L9EBQ1_9FLAO</name>
<evidence type="ECO:0000313" key="19">
    <source>
        <dbReference type="Proteomes" id="UP000475249"/>
    </source>
</evidence>
<evidence type="ECO:0000256" key="11">
    <source>
        <dbReference type="ARBA" id="ARBA00032824"/>
    </source>
</evidence>
<evidence type="ECO:0000256" key="6">
    <source>
        <dbReference type="ARBA" id="ARBA00022946"/>
    </source>
</evidence>
<dbReference type="PROSITE" id="PS51352">
    <property type="entry name" value="THIOREDOXIN_2"/>
    <property type="match status" value="1"/>
</dbReference>
<dbReference type="PANTHER" id="PTHR42801:SF4">
    <property type="entry name" value="AHPC_TSA FAMILY PROTEIN"/>
    <property type="match status" value="1"/>
</dbReference>
<evidence type="ECO:0000256" key="14">
    <source>
        <dbReference type="ARBA" id="ARBA00049091"/>
    </source>
</evidence>
<dbReference type="CDD" id="cd03017">
    <property type="entry name" value="PRX_BCP"/>
    <property type="match status" value="1"/>
</dbReference>
<feature type="active site" description="Cysteine sulfenic acid (-SOH) intermediate; for peroxidase activity" evidence="16">
    <location>
        <position position="46"/>
    </location>
</feature>
<evidence type="ECO:0000256" key="10">
    <source>
        <dbReference type="ARBA" id="ARBA00023284"/>
    </source>
</evidence>
<keyword evidence="6" id="KW-0809">Transit peptide</keyword>
<comment type="subcellular location">
    <subcellularLocation>
        <location evidence="15">Thylakoid</location>
    </subcellularLocation>
</comment>
<evidence type="ECO:0000256" key="15">
    <source>
        <dbReference type="ARBA" id="ARBA00060385"/>
    </source>
</evidence>
<keyword evidence="7" id="KW-0560">Oxidoreductase</keyword>
<evidence type="ECO:0000313" key="18">
    <source>
        <dbReference type="EMBL" id="NAS11829.1"/>
    </source>
</evidence>
<dbReference type="InterPro" id="IPR036249">
    <property type="entry name" value="Thioredoxin-like_sf"/>
</dbReference>
<evidence type="ECO:0000256" key="2">
    <source>
        <dbReference type="ARBA" id="ARBA00011245"/>
    </source>
</evidence>
<dbReference type="AlphaFoldDB" id="A0A6L9EBQ1"/>
<keyword evidence="9" id="KW-1015">Disulfide bond</keyword>
<dbReference type="PANTHER" id="PTHR42801">
    <property type="entry name" value="THIOREDOXIN-DEPENDENT PEROXIDE REDUCTASE"/>
    <property type="match status" value="1"/>
</dbReference>
<evidence type="ECO:0000256" key="16">
    <source>
        <dbReference type="PIRSR" id="PIRSR000239-1"/>
    </source>
</evidence>
<dbReference type="InterPro" id="IPR024706">
    <property type="entry name" value="Peroxiredoxin_AhpC-typ"/>
</dbReference>
<dbReference type="InterPro" id="IPR013766">
    <property type="entry name" value="Thioredoxin_domain"/>
</dbReference>
<dbReference type="GO" id="GO:0034599">
    <property type="term" value="P:cellular response to oxidative stress"/>
    <property type="evidence" value="ECO:0007669"/>
    <property type="project" value="TreeGrafter"/>
</dbReference>
<gene>
    <name evidence="18" type="ORF">GTQ38_07450</name>
</gene>
<dbReference type="PIRSF" id="PIRSF000239">
    <property type="entry name" value="AHPC"/>
    <property type="match status" value="1"/>
</dbReference>
<protein>
    <recommendedName>
        <fullName evidence="3">thioredoxin-dependent peroxiredoxin</fullName>
        <ecNumber evidence="3">1.11.1.24</ecNumber>
    </recommendedName>
    <alternativeName>
        <fullName evidence="11">Thioredoxin peroxidase</fullName>
    </alternativeName>
    <alternativeName>
        <fullName evidence="13">Thioredoxin-dependent peroxiredoxin Bcp</fullName>
    </alternativeName>
</protein>
<keyword evidence="10" id="KW-0676">Redox-active center</keyword>
<evidence type="ECO:0000256" key="7">
    <source>
        <dbReference type="ARBA" id="ARBA00023002"/>
    </source>
</evidence>
<dbReference type="EMBL" id="WXYO01000003">
    <property type="protein sequence ID" value="NAS11829.1"/>
    <property type="molecule type" value="Genomic_DNA"/>
</dbReference>
<dbReference type="EC" id="1.11.1.24" evidence="3"/>
<proteinExistence type="inferred from homology"/>
<dbReference type="InterPro" id="IPR000866">
    <property type="entry name" value="AhpC/TSA"/>
</dbReference>
<evidence type="ECO:0000256" key="13">
    <source>
        <dbReference type="ARBA" id="ARBA00042639"/>
    </source>
</evidence>
<keyword evidence="8" id="KW-0793">Thylakoid</keyword>
<evidence type="ECO:0000256" key="5">
    <source>
        <dbReference type="ARBA" id="ARBA00022862"/>
    </source>
</evidence>
<dbReference type="Gene3D" id="3.40.30.10">
    <property type="entry name" value="Glutaredoxin"/>
    <property type="match status" value="1"/>
</dbReference>
<comment type="caution">
    <text evidence="18">The sequence shown here is derived from an EMBL/GenBank/DDBJ whole genome shotgun (WGS) entry which is preliminary data.</text>
</comment>
<comment type="subunit">
    <text evidence="2">Monomer.</text>
</comment>
<keyword evidence="5" id="KW-0049">Antioxidant</keyword>
<keyword evidence="19" id="KW-1185">Reference proteome</keyword>
<dbReference type="GO" id="GO:0008379">
    <property type="term" value="F:thioredoxin peroxidase activity"/>
    <property type="evidence" value="ECO:0007669"/>
    <property type="project" value="TreeGrafter"/>
</dbReference>
<dbReference type="Proteomes" id="UP000475249">
    <property type="component" value="Unassembled WGS sequence"/>
</dbReference>
<evidence type="ECO:0000256" key="9">
    <source>
        <dbReference type="ARBA" id="ARBA00023157"/>
    </source>
</evidence>
<reference evidence="18 19" key="1">
    <citation type="submission" date="2020-01" db="EMBL/GenBank/DDBJ databases">
        <title>Bacteria diversity of Porities sp.</title>
        <authorList>
            <person name="Wang G."/>
        </authorList>
    </citation>
    <scope>NUCLEOTIDE SEQUENCE [LARGE SCALE GENOMIC DNA]</scope>
    <source>
        <strain evidence="18 19">R33</strain>
    </source>
</reference>
<evidence type="ECO:0000256" key="3">
    <source>
        <dbReference type="ARBA" id="ARBA00013017"/>
    </source>
</evidence>
<dbReference type="FunFam" id="3.40.30.10:FF:000122">
    <property type="entry name" value="Peroxiredoxin Q chloroplastic"/>
    <property type="match status" value="1"/>
</dbReference>
<accession>A0A6L9EBQ1</accession>
<dbReference type="GO" id="GO:0009579">
    <property type="term" value="C:thylakoid"/>
    <property type="evidence" value="ECO:0007669"/>
    <property type="project" value="UniProtKB-SubCell"/>
</dbReference>
<dbReference type="SUPFAM" id="SSF52833">
    <property type="entry name" value="Thioredoxin-like"/>
    <property type="match status" value="1"/>
</dbReference>
<evidence type="ECO:0000256" key="4">
    <source>
        <dbReference type="ARBA" id="ARBA00022559"/>
    </source>
</evidence>
<dbReference type="GO" id="GO:0045454">
    <property type="term" value="P:cell redox homeostasis"/>
    <property type="evidence" value="ECO:0007669"/>
    <property type="project" value="TreeGrafter"/>
</dbReference>
<comment type="similarity">
    <text evidence="12">Belongs to the peroxiredoxin family. BCP/PrxQ subfamily.</text>
</comment>
<evidence type="ECO:0000256" key="1">
    <source>
        <dbReference type="ARBA" id="ARBA00003330"/>
    </source>
</evidence>
<organism evidence="18 19">
    <name type="scientific">Poritiphilus flavus</name>
    <dbReference type="NCBI Taxonomy" id="2697053"/>
    <lineage>
        <taxon>Bacteria</taxon>
        <taxon>Pseudomonadati</taxon>
        <taxon>Bacteroidota</taxon>
        <taxon>Flavobacteriia</taxon>
        <taxon>Flavobacteriales</taxon>
        <taxon>Flavobacteriaceae</taxon>
        <taxon>Poritiphilus</taxon>
    </lineage>
</organism>
<dbReference type="GO" id="GO:0005737">
    <property type="term" value="C:cytoplasm"/>
    <property type="evidence" value="ECO:0007669"/>
    <property type="project" value="TreeGrafter"/>
</dbReference>
<dbReference type="Pfam" id="PF00578">
    <property type="entry name" value="AhpC-TSA"/>
    <property type="match status" value="1"/>
</dbReference>
<comment type="catalytic activity">
    <reaction evidence="14">
        <text>a hydroperoxide + [thioredoxin]-dithiol = an alcohol + [thioredoxin]-disulfide + H2O</text>
        <dbReference type="Rhea" id="RHEA:62620"/>
        <dbReference type="Rhea" id="RHEA-COMP:10698"/>
        <dbReference type="Rhea" id="RHEA-COMP:10700"/>
        <dbReference type="ChEBI" id="CHEBI:15377"/>
        <dbReference type="ChEBI" id="CHEBI:29950"/>
        <dbReference type="ChEBI" id="CHEBI:30879"/>
        <dbReference type="ChEBI" id="CHEBI:35924"/>
        <dbReference type="ChEBI" id="CHEBI:50058"/>
        <dbReference type="EC" id="1.11.1.24"/>
    </reaction>
</comment>
<evidence type="ECO:0000256" key="8">
    <source>
        <dbReference type="ARBA" id="ARBA00023078"/>
    </source>
</evidence>
<evidence type="ECO:0000256" key="12">
    <source>
        <dbReference type="ARBA" id="ARBA00038489"/>
    </source>
</evidence>
<comment type="function">
    <text evidence="1">Thiol-specific peroxidase that catalyzes the reduction of hydrogen peroxide and organic hydroperoxides to water and alcohols, respectively. Plays a role in cell protection against oxidative stress by detoxifying peroxides and as sensor of hydrogen peroxide-mediated signaling events.</text>
</comment>
<feature type="domain" description="Thioredoxin" evidence="17">
    <location>
        <begin position="3"/>
        <end position="152"/>
    </location>
</feature>
<keyword evidence="4" id="KW-0575">Peroxidase</keyword>
<dbReference type="RefSeq" id="WP_161434870.1">
    <property type="nucleotide sequence ID" value="NZ_WXYO01000003.1"/>
</dbReference>
<evidence type="ECO:0000259" key="17">
    <source>
        <dbReference type="PROSITE" id="PS51352"/>
    </source>
</evidence>
<dbReference type="InterPro" id="IPR050924">
    <property type="entry name" value="Peroxiredoxin_BCP/PrxQ"/>
</dbReference>
<sequence length="153" mass="17474">MGLKLGDSIPDFSLKDQNGNWFHLKELIGNKPLVIFFYPKDYTPGCTKEVCDFRDRYEDFQELGAEVVGISSDSEKMHQRFAQSYKLPFTLLSDKGGKVRKLFKVESKFFNLLPGRETFVVDKSGKLILVFNSINATNHMPMALKAIQKTSKK</sequence>